<dbReference type="Proteomes" id="UP000031449">
    <property type="component" value="Plasmid unnamed"/>
</dbReference>
<dbReference type="HOGENOM" id="CLU_1045001_0_0_9"/>
<dbReference type="InterPro" id="IPR000305">
    <property type="entry name" value="GIY-YIG_endonuc"/>
</dbReference>
<sequence length="266" mass="30938">MYGIIYKVTNQVNGKIYIGQTTKTLKARMTQHLSHAKKDTSRKGYFQRALKRHGHQNFTWEVIDQGDSPEELNDKEEDWIIYYGSYGKNGYNLTPGGNQNAIQGQTIYVFSVEGQFLSEHHSQAEAAQAYQLSSGIVTSVVNGRRFTHAGKVYLRADDFTCLRDMFQEVKKRQEQERVQKYQKHVVVGIDSEGEAHFCQNIFEMEEKTGTSIHAIINSCEGQNLKGKRWRFCWATDFKAREPDAYHRYNERTAEEMLTLYYQYEPK</sequence>
<dbReference type="Gene3D" id="3.40.1440.10">
    <property type="entry name" value="GIY-YIG endonuclease"/>
    <property type="match status" value="1"/>
</dbReference>
<dbReference type="InterPro" id="IPR035901">
    <property type="entry name" value="GIY-YIG_endonuc_sf"/>
</dbReference>
<dbReference type="InterPro" id="IPR006350">
    <property type="entry name" value="Intron_endoG1"/>
</dbReference>
<dbReference type="NCBIfam" id="TIGR01453">
    <property type="entry name" value="grpIintron_endo"/>
    <property type="match status" value="1"/>
</dbReference>
<dbReference type="AlphaFoldDB" id="A0A0B5AUE5"/>
<accession>A0A0B5AUE5</accession>
<proteinExistence type="predicted"/>
<keyword evidence="2" id="KW-0614">Plasmid</keyword>
<dbReference type="CDD" id="cd10443">
    <property type="entry name" value="GIY-YIG_HE_Tlr8p_PBC-V_like"/>
    <property type="match status" value="1"/>
</dbReference>
<dbReference type="EMBL" id="CP009417">
    <property type="protein sequence ID" value="AJD93696.1"/>
    <property type="molecule type" value="Genomic_DNA"/>
</dbReference>
<dbReference type="BioCyc" id="JESP1508404:G14D9-13702-MONOMER"/>
<reference evidence="2 3" key="1">
    <citation type="submission" date="2014-08" db="EMBL/GenBank/DDBJ databases">
        <title>Complete genome of a marine bacteria Jeotgalibacillus malaysiensis.</title>
        <authorList>
            <person name="Yaakop A.S."/>
            <person name="Chan K.-G."/>
            <person name="Goh K.M."/>
        </authorList>
    </citation>
    <scope>NUCLEOTIDE SEQUENCE [LARGE SCALE GENOMIC DNA]</scope>
    <source>
        <strain evidence="2 3">D5</strain>
        <plasmid evidence="3">Plasmid</plasmid>
    </source>
</reference>
<name>A0A0B5AUE5_9BACL</name>
<evidence type="ECO:0000313" key="3">
    <source>
        <dbReference type="Proteomes" id="UP000031449"/>
    </source>
</evidence>
<dbReference type="SMART" id="SM00465">
    <property type="entry name" value="GIYc"/>
    <property type="match status" value="1"/>
</dbReference>
<evidence type="ECO:0000313" key="2">
    <source>
        <dbReference type="EMBL" id="AJD93696.1"/>
    </source>
</evidence>
<dbReference type="GO" id="GO:0004519">
    <property type="term" value="F:endonuclease activity"/>
    <property type="evidence" value="ECO:0007669"/>
    <property type="project" value="InterPro"/>
</dbReference>
<dbReference type="Gene3D" id="1.10.10.10">
    <property type="entry name" value="Winged helix-like DNA-binding domain superfamily/Winged helix DNA-binding domain"/>
    <property type="match status" value="1"/>
</dbReference>
<gene>
    <name evidence="2" type="ORF">JMA_43790</name>
</gene>
<dbReference type="PROSITE" id="PS50164">
    <property type="entry name" value="GIY_YIG"/>
    <property type="match status" value="1"/>
</dbReference>
<dbReference type="Pfam" id="PF01541">
    <property type="entry name" value="GIY-YIG"/>
    <property type="match status" value="1"/>
</dbReference>
<dbReference type="KEGG" id="jeo:JMA_43790"/>
<dbReference type="OrthoDB" id="2936836at2"/>
<organism evidence="2 3">
    <name type="scientific">Jeotgalibacillus malaysiensis</name>
    <dbReference type="NCBI Taxonomy" id="1508404"/>
    <lineage>
        <taxon>Bacteria</taxon>
        <taxon>Bacillati</taxon>
        <taxon>Bacillota</taxon>
        <taxon>Bacilli</taxon>
        <taxon>Bacillales</taxon>
        <taxon>Caryophanaceae</taxon>
        <taxon>Jeotgalibacillus</taxon>
    </lineage>
</organism>
<dbReference type="InterPro" id="IPR036388">
    <property type="entry name" value="WH-like_DNA-bd_sf"/>
</dbReference>
<dbReference type="SUPFAM" id="SSF82771">
    <property type="entry name" value="GIY-YIG endonuclease"/>
    <property type="match status" value="1"/>
</dbReference>
<protein>
    <recommendedName>
        <fullName evidence="1">GIY-YIG domain-containing protein</fullName>
    </recommendedName>
</protein>
<feature type="domain" description="GIY-YIG" evidence="1">
    <location>
        <begin position="1"/>
        <end position="93"/>
    </location>
</feature>
<keyword evidence="3" id="KW-1185">Reference proteome</keyword>
<geneLocation type="plasmid" evidence="3"/>
<evidence type="ECO:0000259" key="1">
    <source>
        <dbReference type="PROSITE" id="PS50164"/>
    </source>
</evidence>